<dbReference type="Gene3D" id="2.130.10.10">
    <property type="entry name" value="YVTN repeat-like/Quinoprotein amine dehydrogenase"/>
    <property type="match status" value="2"/>
</dbReference>
<dbReference type="Pfam" id="PF10282">
    <property type="entry name" value="Lactonase"/>
    <property type="match status" value="1"/>
</dbReference>
<sequence length="348" mass="38326">MFSKLLSMDHSPVAEIYTPDSILSHSKITFRNTELTKGKIRYSTCTDVAWINKDRYLAVLNYAAESLHIYAFDRLKHTASPIQSLNNQNGMQLHEPDKFAFSPNGLYMAVTNNKAGSSSVNLYQMDPRSSLVHPVPFGVIKASDYRFHGVAFSNNSQYMVSTVTSDQGLIYLHKLIPQAHGAVKPELEQTVQNGYFPLKPKSINFSQDGSLMVVCFSSTPGKESPTSNGGIAIYSFDQQNGIVGTEPLCELIGNPEMAFTDDVAFSCDAASSYIAMTSQANDSIVFYPFDRKANQINPQFFALSNPQAKISFPHGLALSSDNQYLAVSNYGDDKVTVYSLNGEAKRQG</sequence>
<evidence type="ECO:0008006" key="3">
    <source>
        <dbReference type="Google" id="ProtNLM"/>
    </source>
</evidence>
<dbReference type="Proteomes" id="UP000293142">
    <property type="component" value="Unassembled WGS sequence"/>
</dbReference>
<name>A0A4Q9DZD9_9BACL</name>
<organism evidence="1 2">
    <name type="scientific">Paenibacillus thalictri</name>
    <dbReference type="NCBI Taxonomy" id="2527873"/>
    <lineage>
        <taxon>Bacteria</taxon>
        <taxon>Bacillati</taxon>
        <taxon>Bacillota</taxon>
        <taxon>Bacilli</taxon>
        <taxon>Bacillales</taxon>
        <taxon>Paenibacillaceae</taxon>
        <taxon>Paenibacillus</taxon>
    </lineage>
</organism>
<evidence type="ECO:0000313" key="2">
    <source>
        <dbReference type="Proteomes" id="UP000293142"/>
    </source>
</evidence>
<accession>A0A4Q9DZD9</accession>
<evidence type="ECO:0000313" key="1">
    <source>
        <dbReference type="EMBL" id="TBL80641.1"/>
    </source>
</evidence>
<proteinExistence type="predicted"/>
<gene>
    <name evidence="1" type="ORF">EYB31_05270</name>
</gene>
<dbReference type="AlphaFoldDB" id="A0A4Q9DZD9"/>
<dbReference type="InterPro" id="IPR019405">
    <property type="entry name" value="Lactonase_7-beta_prop"/>
</dbReference>
<dbReference type="SUPFAM" id="SSF82171">
    <property type="entry name" value="DPP6 N-terminal domain-like"/>
    <property type="match status" value="1"/>
</dbReference>
<dbReference type="OrthoDB" id="2667186at2"/>
<dbReference type="EMBL" id="SIRE01000004">
    <property type="protein sequence ID" value="TBL80641.1"/>
    <property type="molecule type" value="Genomic_DNA"/>
</dbReference>
<keyword evidence="2" id="KW-1185">Reference proteome</keyword>
<reference evidence="1 2" key="1">
    <citation type="submission" date="2019-02" db="EMBL/GenBank/DDBJ databases">
        <title>Paenibacillus sp. nov., isolated from surface-sterilized tissue of Thalictrum simplex L.</title>
        <authorList>
            <person name="Tuo L."/>
        </authorList>
    </citation>
    <scope>NUCLEOTIDE SEQUENCE [LARGE SCALE GENOMIC DNA]</scope>
    <source>
        <strain evidence="1 2">N2SHLJ1</strain>
    </source>
</reference>
<comment type="caution">
    <text evidence="1">The sequence shown here is derived from an EMBL/GenBank/DDBJ whole genome shotgun (WGS) entry which is preliminary data.</text>
</comment>
<dbReference type="InterPro" id="IPR015943">
    <property type="entry name" value="WD40/YVTN_repeat-like_dom_sf"/>
</dbReference>
<dbReference type="RefSeq" id="WP_131012242.1">
    <property type="nucleotide sequence ID" value="NZ_SIRE01000004.1"/>
</dbReference>
<protein>
    <recommendedName>
        <fullName evidence="3">Lactonase family protein</fullName>
    </recommendedName>
</protein>